<proteinExistence type="predicted"/>
<comment type="caution">
    <text evidence="1">The sequence shown here is derived from an EMBL/GenBank/DDBJ whole genome shotgun (WGS) entry which is preliminary data.</text>
</comment>
<gene>
    <name evidence="1" type="ORF">TrLO_g9956</name>
</gene>
<dbReference type="EMBL" id="BRXW01000380">
    <property type="protein sequence ID" value="GMH49168.1"/>
    <property type="molecule type" value="Genomic_DNA"/>
</dbReference>
<dbReference type="AlphaFoldDB" id="A0A9W7DSJ3"/>
<protein>
    <submittedName>
        <fullName evidence="1">Uncharacterized protein</fullName>
    </submittedName>
</protein>
<evidence type="ECO:0000313" key="2">
    <source>
        <dbReference type="Proteomes" id="UP001165122"/>
    </source>
</evidence>
<evidence type="ECO:0000313" key="1">
    <source>
        <dbReference type="EMBL" id="GMH49168.1"/>
    </source>
</evidence>
<reference evidence="2" key="1">
    <citation type="journal article" date="2023" name="Commun. Biol.">
        <title>Genome analysis of Parmales, the sister group of diatoms, reveals the evolutionary specialization of diatoms from phago-mixotrophs to photoautotrophs.</title>
        <authorList>
            <person name="Ban H."/>
            <person name="Sato S."/>
            <person name="Yoshikawa S."/>
            <person name="Yamada K."/>
            <person name="Nakamura Y."/>
            <person name="Ichinomiya M."/>
            <person name="Sato N."/>
            <person name="Blanc-Mathieu R."/>
            <person name="Endo H."/>
            <person name="Kuwata A."/>
            <person name="Ogata H."/>
        </authorList>
    </citation>
    <scope>NUCLEOTIDE SEQUENCE [LARGE SCALE GENOMIC DNA]</scope>
    <source>
        <strain evidence="2">NIES 3700</strain>
    </source>
</reference>
<name>A0A9W7DSJ3_9STRA</name>
<dbReference type="Proteomes" id="UP001165122">
    <property type="component" value="Unassembled WGS sequence"/>
</dbReference>
<organism evidence="1 2">
    <name type="scientific">Triparma laevis f. longispina</name>
    <dbReference type="NCBI Taxonomy" id="1714387"/>
    <lineage>
        <taxon>Eukaryota</taxon>
        <taxon>Sar</taxon>
        <taxon>Stramenopiles</taxon>
        <taxon>Ochrophyta</taxon>
        <taxon>Bolidophyceae</taxon>
        <taxon>Parmales</taxon>
        <taxon>Triparmaceae</taxon>
        <taxon>Triparma</taxon>
    </lineage>
</organism>
<keyword evidence="2" id="KW-1185">Reference proteome</keyword>
<sequence length="304" mass="34321">MDQLMPSRRLPAIGDLLHVTWEGEGTFLCELQSMTGGTTGLMVKSIDNSFDPVAFDPTLDDWVAAPSAINNTTTTTSRKRELPGATDHVQKSGLLSFAPAASKKKPKEGQDPYHSLQVTAVMNQIGSYKNNLFNPFISEFTQDMSKQVNERLVKNLLSNYQAMLEDVPGALEFAYINPIRDPWVKVRDIGFLERFAEKADQFLYKYESGLNPQEFDSEYNMCTCKFIEENREYLETCDDDEFSDWCFKEVGDGARDPKPGPHAGKSYGFAAGIFNGKFKFHDQGWYIPSQMWGGSVQDDCYIKE</sequence>
<accession>A0A9W7DSJ3</accession>